<dbReference type="Gene3D" id="2.60.120.1110">
    <property type="match status" value="1"/>
</dbReference>
<sequence length="120" mass="12100">MNLFEALLNIGIVMDAKLVLSSAQAQTSVASHDSTSLWDFGVADPNIGVGSPLWLAVVVQTACAGASGSTLQVKAQDAADGSTWATLFETSIGTAAGFAGAATSIFTIAAGTRLINQPIS</sequence>
<dbReference type="InterPro" id="IPR048922">
    <property type="entry name" value="Bbp16"/>
</dbReference>
<comment type="caution">
    <text evidence="1">The sequence shown here is derived from an EMBL/GenBank/DDBJ whole genome shotgun (WGS) entry which is preliminary data.</text>
</comment>
<protein>
    <submittedName>
        <fullName evidence="1">Uncharacterized protein</fullName>
    </submittedName>
</protein>
<dbReference type="AlphaFoldDB" id="A0A0F9BA09"/>
<dbReference type="Pfam" id="PF21190">
    <property type="entry name" value="Bbp16"/>
    <property type="match status" value="1"/>
</dbReference>
<accession>A0A0F9BA09</accession>
<feature type="non-terminal residue" evidence="1">
    <location>
        <position position="120"/>
    </location>
</feature>
<organism evidence="1">
    <name type="scientific">marine sediment metagenome</name>
    <dbReference type="NCBI Taxonomy" id="412755"/>
    <lineage>
        <taxon>unclassified sequences</taxon>
        <taxon>metagenomes</taxon>
        <taxon>ecological metagenomes</taxon>
    </lineage>
</organism>
<proteinExistence type="predicted"/>
<gene>
    <name evidence="1" type="ORF">LCGC14_2472200</name>
</gene>
<name>A0A0F9BA09_9ZZZZ</name>
<evidence type="ECO:0000313" key="1">
    <source>
        <dbReference type="EMBL" id="KKL18769.1"/>
    </source>
</evidence>
<reference evidence="1" key="1">
    <citation type="journal article" date="2015" name="Nature">
        <title>Complex archaea that bridge the gap between prokaryotes and eukaryotes.</title>
        <authorList>
            <person name="Spang A."/>
            <person name="Saw J.H."/>
            <person name="Jorgensen S.L."/>
            <person name="Zaremba-Niedzwiedzka K."/>
            <person name="Martijn J."/>
            <person name="Lind A.E."/>
            <person name="van Eijk R."/>
            <person name="Schleper C."/>
            <person name="Guy L."/>
            <person name="Ettema T.J."/>
        </authorList>
    </citation>
    <scope>NUCLEOTIDE SEQUENCE</scope>
</reference>
<dbReference type="EMBL" id="LAZR01038743">
    <property type="protein sequence ID" value="KKL18769.1"/>
    <property type="molecule type" value="Genomic_DNA"/>
</dbReference>